<dbReference type="Pfam" id="PF00486">
    <property type="entry name" value="Trans_reg_C"/>
    <property type="match status" value="1"/>
</dbReference>
<feature type="domain" description="OmpR/PhoB-type" evidence="5">
    <location>
        <begin position="1"/>
        <end position="65"/>
    </location>
</feature>
<evidence type="ECO:0000256" key="4">
    <source>
        <dbReference type="PROSITE-ProRule" id="PRU01091"/>
    </source>
</evidence>
<dbReference type="Proteomes" id="UP000197781">
    <property type="component" value="Chromosome"/>
</dbReference>
<organism evidence="6 7">
    <name type="scientific">Brevibacillus formosus</name>
    <dbReference type="NCBI Taxonomy" id="54913"/>
    <lineage>
        <taxon>Bacteria</taxon>
        <taxon>Bacillati</taxon>
        <taxon>Bacillota</taxon>
        <taxon>Bacilli</taxon>
        <taxon>Bacillales</taxon>
        <taxon>Paenibacillaceae</taxon>
        <taxon>Brevibacillus</taxon>
    </lineage>
</organism>
<accession>A0A220MH66</accession>
<proteinExistence type="predicted"/>
<dbReference type="AlphaFoldDB" id="A0A220MH66"/>
<dbReference type="InterPro" id="IPR016032">
    <property type="entry name" value="Sig_transdc_resp-reg_C-effctor"/>
</dbReference>
<dbReference type="GO" id="GO:0006355">
    <property type="term" value="P:regulation of DNA-templated transcription"/>
    <property type="evidence" value="ECO:0007669"/>
    <property type="project" value="InterPro"/>
</dbReference>
<evidence type="ECO:0000313" key="7">
    <source>
        <dbReference type="Proteomes" id="UP000197781"/>
    </source>
</evidence>
<dbReference type="SMART" id="SM00862">
    <property type="entry name" value="Trans_reg_C"/>
    <property type="match status" value="1"/>
</dbReference>
<evidence type="ECO:0000256" key="3">
    <source>
        <dbReference type="ARBA" id="ARBA00023163"/>
    </source>
</evidence>
<gene>
    <name evidence="6" type="ORF">BP422_11685</name>
</gene>
<protein>
    <recommendedName>
        <fullName evidence="5">OmpR/PhoB-type domain-containing protein</fullName>
    </recommendedName>
</protein>
<dbReference type="InterPro" id="IPR036388">
    <property type="entry name" value="WH-like_DNA-bd_sf"/>
</dbReference>
<evidence type="ECO:0000313" key="6">
    <source>
        <dbReference type="EMBL" id="ASJ54149.1"/>
    </source>
</evidence>
<dbReference type="SUPFAM" id="SSF46894">
    <property type="entry name" value="C-terminal effector domain of the bipartite response regulators"/>
    <property type="match status" value="1"/>
</dbReference>
<sequence>MLLHFLHQNIGRTLSRLDLLHHVWPLSHPTDRTVDDHIYRLRKKLRSWERFSIDTIRGLGYRLVFKASKTSGNPLGLDHELRSGIDLLFNMYIRYGQGKGLQKLANHQEVLDIELDIDKDIYLHFVNGDFKWIVNHPESHFRDRAFYLLHVYSMIQFDALKTLSLFEKNLESQLLPPRHKFEIYTFNLISINLQAGRYDIVRQMITNARLQINQQKNGGSVYYLYNLELKLDLYSKQWSNFYQRLRAGDELYAQCPFFREKGVFLIIKGLWELVQGNSVSATRFLDNGLEMFEQSQFIPSLINGLHEILFSRKLLPATDVQNSYEEKWEQISRKYKFPELELSIYDELKKHL</sequence>
<feature type="DNA-binding region" description="OmpR/PhoB-type" evidence="4">
    <location>
        <begin position="1"/>
        <end position="65"/>
    </location>
</feature>
<dbReference type="KEGG" id="bfm:BP422_11685"/>
<dbReference type="GO" id="GO:0003677">
    <property type="term" value="F:DNA binding"/>
    <property type="evidence" value="ECO:0007669"/>
    <property type="project" value="UniProtKB-UniRule"/>
</dbReference>
<dbReference type="CDD" id="cd00383">
    <property type="entry name" value="trans_reg_C"/>
    <property type="match status" value="1"/>
</dbReference>
<dbReference type="Gene3D" id="1.10.10.10">
    <property type="entry name" value="Winged helix-like DNA-binding domain superfamily/Winged helix DNA-binding domain"/>
    <property type="match status" value="1"/>
</dbReference>
<keyword evidence="1" id="KW-0805">Transcription regulation</keyword>
<dbReference type="InterPro" id="IPR001867">
    <property type="entry name" value="OmpR/PhoB-type_DNA-bd"/>
</dbReference>
<dbReference type="PROSITE" id="PS51755">
    <property type="entry name" value="OMPR_PHOB"/>
    <property type="match status" value="1"/>
</dbReference>
<evidence type="ECO:0000256" key="2">
    <source>
        <dbReference type="ARBA" id="ARBA00023125"/>
    </source>
</evidence>
<evidence type="ECO:0000259" key="5">
    <source>
        <dbReference type="PROSITE" id="PS51755"/>
    </source>
</evidence>
<keyword evidence="3" id="KW-0804">Transcription</keyword>
<name>A0A220MH66_9BACL</name>
<dbReference type="GO" id="GO:0000160">
    <property type="term" value="P:phosphorelay signal transduction system"/>
    <property type="evidence" value="ECO:0007669"/>
    <property type="project" value="InterPro"/>
</dbReference>
<keyword evidence="2 4" id="KW-0238">DNA-binding</keyword>
<evidence type="ECO:0000256" key="1">
    <source>
        <dbReference type="ARBA" id="ARBA00023015"/>
    </source>
</evidence>
<dbReference type="EMBL" id="CP018145">
    <property type="protein sequence ID" value="ASJ54149.1"/>
    <property type="molecule type" value="Genomic_DNA"/>
</dbReference>
<reference evidence="6 7" key="1">
    <citation type="submission" date="2016-11" db="EMBL/GenBank/DDBJ databases">
        <authorList>
            <person name="Jaros S."/>
            <person name="Januszkiewicz K."/>
            <person name="Wedrychowicz H."/>
        </authorList>
    </citation>
    <scope>NUCLEOTIDE SEQUENCE [LARGE SCALE GENOMIC DNA]</scope>
    <source>
        <strain evidence="6 7">NF2</strain>
    </source>
</reference>